<dbReference type="EMBL" id="BARU01004452">
    <property type="protein sequence ID" value="GAH20610.1"/>
    <property type="molecule type" value="Genomic_DNA"/>
</dbReference>
<reference evidence="2" key="1">
    <citation type="journal article" date="2014" name="Front. Microbiol.">
        <title>High frequency of phylogenetically diverse reductive dehalogenase-homologous genes in deep subseafloor sedimentary metagenomes.</title>
        <authorList>
            <person name="Kawai M."/>
            <person name="Futagami T."/>
            <person name="Toyoda A."/>
            <person name="Takaki Y."/>
            <person name="Nishi S."/>
            <person name="Hori S."/>
            <person name="Arai W."/>
            <person name="Tsubouchi T."/>
            <person name="Morono Y."/>
            <person name="Uchiyama I."/>
            <person name="Ito T."/>
            <person name="Fujiyama A."/>
            <person name="Inagaki F."/>
            <person name="Takami H."/>
        </authorList>
    </citation>
    <scope>NUCLEOTIDE SEQUENCE</scope>
    <source>
        <strain evidence="2">Expedition CK06-06</strain>
    </source>
</reference>
<name>X1EJS9_9ZZZZ</name>
<feature type="domain" description="Solute-binding protein family 5" evidence="1">
    <location>
        <begin position="3"/>
        <end position="121"/>
    </location>
</feature>
<sequence>MIAVDREAIKDAVFMEGDIWSWPVNPGIAGVYTPINELPPETQELFEYDPDKARQMIIDAGYPNGIKGLEICSITRETDYVDMATMVAAYWNAIGVEATLRPMETSAHTAYVRSGQADCVTSCATNANQLITFRDRFVPGPSNYSYYDNPYFTELVSKAEQTVDTAERNAILKELAVILLDDVPCIPIAVEAFNATWWSWVKNYYGEWEASAYSPGPVAA</sequence>
<organism evidence="2">
    <name type="scientific">marine sediment metagenome</name>
    <dbReference type="NCBI Taxonomy" id="412755"/>
    <lineage>
        <taxon>unclassified sequences</taxon>
        <taxon>metagenomes</taxon>
        <taxon>ecological metagenomes</taxon>
    </lineage>
</organism>
<protein>
    <recommendedName>
        <fullName evidence="1">Solute-binding protein family 5 domain-containing protein</fullName>
    </recommendedName>
</protein>
<dbReference type="SUPFAM" id="SSF53850">
    <property type="entry name" value="Periplasmic binding protein-like II"/>
    <property type="match status" value="1"/>
</dbReference>
<dbReference type="InterPro" id="IPR000914">
    <property type="entry name" value="SBP_5_dom"/>
</dbReference>
<dbReference type="Pfam" id="PF00496">
    <property type="entry name" value="SBP_bac_5"/>
    <property type="match status" value="1"/>
</dbReference>
<evidence type="ECO:0000259" key="1">
    <source>
        <dbReference type="Pfam" id="PF00496"/>
    </source>
</evidence>
<dbReference type="GO" id="GO:0015833">
    <property type="term" value="P:peptide transport"/>
    <property type="evidence" value="ECO:0007669"/>
    <property type="project" value="TreeGrafter"/>
</dbReference>
<accession>X1EJS9</accession>
<dbReference type="InterPro" id="IPR039424">
    <property type="entry name" value="SBP_5"/>
</dbReference>
<dbReference type="Gene3D" id="3.10.105.10">
    <property type="entry name" value="Dipeptide-binding Protein, Domain 3"/>
    <property type="match status" value="1"/>
</dbReference>
<feature type="non-terminal residue" evidence="2">
    <location>
        <position position="220"/>
    </location>
</feature>
<comment type="caution">
    <text evidence="2">The sequence shown here is derived from an EMBL/GenBank/DDBJ whole genome shotgun (WGS) entry which is preliminary data.</text>
</comment>
<evidence type="ECO:0000313" key="2">
    <source>
        <dbReference type="EMBL" id="GAH20610.1"/>
    </source>
</evidence>
<dbReference type="PANTHER" id="PTHR30290">
    <property type="entry name" value="PERIPLASMIC BINDING COMPONENT OF ABC TRANSPORTER"/>
    <property type="match status" value="1"/>
</dbReference>
<dbReference type="AlphaFoldDB" id="X1EJS9"/>
<dbReference type="GO" id="GO:1904680">
    <property type="term" value="F:peptide transmembrane transporter activity"/>
    <property type="evidence" value="ECO:0007669"/>
    <property type="project" value="TreeGrafter"/>
</dbReference>
<proteinExistence type="predicted"/>
<gene>
    <name evidence="2" type="ORF">S03H2_08960</name>
</gene>